<name>A0A9X3SGP2_9ACTN</name>
<reference evidence="2" key="1">
    <citation type="submission" date="2021-10" db="EMBL/GenBank/DDBJ databases">
        <title>Streptomonospora sp. nov., isolated from mangrove soil.</title>
        <authorList>
            <person name="Chen X."/>
            <person name="Ge X."/>
            <person name="Liu W."/>
        </authorList>
    </citation>
    <scope>NUCLEOTIDE SEQUENCE</scope>
    <source>
        <strain evidence="2">S1-112</strain>
    </source>
</reference>
<dbReference type="EMBL" id="JAJAQC010000010">
    <property type="protein sequence ID" value="MDA0564389.1"/>
    <property type="molecule type" value="Genomic_DNA"/>
</dbReference>
<organism evidence="2 3">
    <name type="scientific">Streptomonospora mangrovi</name>
    <dbReference type="NCBI Taxonomy" id="2883123"/>
    <lineage>
        <taxon>Bacteria</taxon>
        <taxon>Bacillati</taxon>
        <taxon>Actinomycetota</taxon>
        <taxon>Actinomycetes</taxon>
        <taxon>Streptosporangiales</taxon>
        <taxon>Nocardiopsidaceae</taxon>
        <taxon>Streptomonospora</taxon>
    </lineage>
</organism>
<feature type="domain" description="SAF" evidence="1">
    <location>
        <begin position="42"/>
        <end position="104"/>
    </location>
</feature>
<gene>
    <name evidence="2" type="primary">cpaB</name>
    <name evidence="2" type="ORF">LG943_08625</name>
</gene>
<protein>
    <submittedName>
        <fullName evidence="2">Flp pilus assembly protein CpaB</fullName>
    </submittedName>
</protein>
<sequence>MSALWRALRLLARWRRPLGTACAALALTGAVLLLRPPPAPTAEVWVAARPLTALEPISAGDLAVRTLPVHAVPEGALSPARSAVGRSLSGPVGRGEVITRARLADPPARGHGPGMVAAPLRVPDPGVVDLLRPGSRVDVLAAAPDPAAAGFDGARFGGPAAAPAVTVVEDRPVIAVPGPRPDSGAGSGGGAGGPPGALVLLAVPPHEARALAGHAAGDLLSITIRG</sequence>
<dbReference type="Proteomes" id="UP001140076">
    <property type="component" value="Unassembled WGS sequence"/>
</dbReference>
<evidence type="ECO:0000259" key="1">
    <source>
        <dbReference type="SMART" id="SM00858"/>
    </source>
</evidence>
<dbReference type="InterPro" id="IPR017592">
    <property type="entry name" value="Pilus_assmbl_Flp-typ_CpaB"/>
</dbReference>
<evidence type="ECO:0000313" key="2">
    <source>
        <dbReference type="EMBL" id="MDA0564389.1"/>
    </source>
</evidence>
<proteinExistence type="predicted"/>
<keyword evidence="3" id="KW-1185">Reference proteome</keyword>
<accession>A0A9X3SGP2</accession>
<comment type="caution">
    <text evidence="2">The sequence shown here is derived from an EMBL/GenBank/DDBJ whole genome shotgun (WGS) entry which is preliminary data.</text>
</comment>
<evidence type="ECO:0000313" key="3">
    <source>
        <dbReference type="Proteomes" id="UP001140076"/>
    </source>
</evidence>
<dbReference type="AlphaFoldDB" id="A0A9X3SGP2"/>
<dbReference type="SMART" id="SM00858">
    <property type="entry name" value="SAF"/>
    <property type="match status" value="1"/>
</dbReference>
<dbReference type="NCBIfam" id="TIGR03177">
    <property type="entry name" value="pilus_cpaB"/>
    <property type="match status" value="1"/>
</dbReference>
<dbReference type="InterPro" id="IPR013974">
    <property type="entry name" value="SAF"/>
</dbReference>
<dbReference type="Pfam" id="PF08666">
    <property type="entry name" value="SAF"/>
    <property type="match status" value="1"/>
</dbReference>
<dbReference type="CDD" id="cd11614">
    <property type="entry name" value="SAF_CpaB_FlgA_like"/>
    <property type="match status" value="1"/>
</dbReference>
<dbReference type="Gene3D" id="3.90.1210.10">
    <property type="entry name" value="Antifreeze-like/N-acetylneuraminic acid synthase C-terminal domain"/>
    <property type="match status" value="1"/>
</dbReference>